<dbReference type="Proteomes" id="UP000294814">
    <property type="component" value="Unassembled WGS sequence"/>
</dbReference>
<dbReference type="EMBL" id="SMLG01000006">
    <property type="protein sequence ID" value="TDE43906.1"/>
    <property type="molecule type" value="Genomic_DNA"/>
</dbReference>
<reference evidence="6 7" key="1">
    <citation type="submission" date="2019-03" db="EMBL/GenBank/DDBJ databases">
        <title>Novel species of Flavobacterium.</title>
        <authorList>
            <person name="Liu Q."/>
            <person name="Xin Y.-H."/>
        </authorList>
    </citation>
    <scope>NUCLEOTIDE SEQUENCE [LARGE SCALE GENOMIC DNA]</scope>
    <source>
        <strain evidence="6 7">LB3P52</strain>
    </source>
</reference>
<dbReference type="PANTHER" id="PTHR10161:SF14">
    <property type="entry name" value="TARTRATE-RESISTANT ACID PHOSPHATASE TYPE 5"/>
    <property type="match status" value="1"/>
</dbReference>
<dbReference type="RefSeq" id="WP_131916299.1">
    <property type="nucleotide sequence ID" value="NZ_SMLG01000006.1"/>
</dbReference>
<dbReference type="PROSITE" id="PS51257">
    <property type="entry name" value="PROKAR_LIPOPROTEIN"/>
    <property type="match status" value="1"/>
</dbReference>
<evidence type="ECO:0000256" key="1">
    <source>
        <dbReference type="ARBA" id="ARBA00022729"/>
    </source>
</evidence>
<dbReference type="InterPro" id="IPR029052">
    <property type="entry name" value="Metallo-depent_PP-like"/>
</dbReference>
<feature type="domain" description="Calcineurin-like phosphoesterase" evidence="4">
    <location>
        <begin position="57"/>
        <end position="316"/>
    </location>
</feature>
<dbReference type="SUPFAM" id="SSF56300">
    <property type="entry name" value="Metallo-dependent phosphatases"/>
    <property type="match status" value="1"/>
</dbReference>
<keyword evidence="7" id="KW-1185">Reference proteome</keyword>
<dbReference type="Gene3D" id="3.60.21.10">
    <property type="match status" value="1"/>
</dbReference>
<dbReference type="OrthoDB" id="333971at2"/>
<feature type="chain" id="PRO_5020220175" evidence="3">
    <location>
        <begin position="31"/>
        <end position="1244"/>
    </location>
</feature>
<evidence type="ECO:0000259" key="4">
    <source>
        <dbReference type="Pfam" id="PF00149"/>
    </source>
</evidence>
<dbReference type="AlphaFoldDB" id="A0A4R5F899"/>
<protein>
    <submittedName>
        <fullName evidence="6">Metallophosphoesterase</fullName>
    </submittedName>
</protein>
<dbReference type="PANTHER" id="PTHR10161">
    <property type="entry name" value="TARTRATE-RESISTANT ACID PHOSPHATASE TYPE 5"/>
    <property type="match status" value="1"/>
</dbReference>
<comment type="caution">
    <text evidence="6">The sequence shown here is derived from an EMBL/GenBank/DDBJ whole genome shotgun (WGS) entry which is preliminary data.</text>
</comment>
<gene>
    <name evidence="6" type="ORF">E0I26_09810</name>
</gene>
<feature type="domain" description="Haemolysin activator HlyB C-terminal" evidence="5">
    <location>
        <begin position="1139"/>
        <end position="1204"/>
    </location>
</feature>
<evidence type="ECO:0000259" key="5">
    <source>
        <dbReference type="Pfam" id="PF03865"/>
    </source>
</evidence>
<feature type="signal peptide" evidence="3">
    <location>
        <begin position="1"/>
        <end position="30"/>
    </location>
</feature>
<dbReference type="InterPro" id="IPR051558">
    <property type="entry name" value="Metallophosphoesterase_PAP"/>
</dbReference>
<sequence length="1244" mass="142638">MKLFLDNCFITSNKVAFMLFVLALIFQSCATHRAQFGKEIKNPIVQNETDSSKIAHTFYLIGDAGNANVEKAQQTIGLLEDRLKKANNNTTLLFLGDNIYPKGLPNTDHPNERIIAETKLTNQLKLSKDFKGKTIFIPGNHDWYSGINGLERQAKFVTEYLNDKKSFLPRKSCGIDDLEINKNLILITIDSQWFLEDWDKSPTINDDCTIKSREAFFYELEDILNKNQEKTIILALHHPLMSNGTHGGQFSLKKQLFPLEQKIPLPVIGSVINLIRKTSGISPQDIQNKHYTFFIKRIKTLLQSQDNVIVVSGHDHNLQYIEKDNIKQIVSGAGSKSEAAKAVYPNDFSYGGNGYAALTVYENGAVKVSFYGKENNEEKLIFEQFIVAKKDDFSTKNFPTSFAKTTTATIYSEKQTDKNAFYKFLFGKHYRKYYSLPIEVKTTTIDTLFGGLKPKRAGGGHQSKSLQIVDKNGKEYVMRALKKSASRFLQAVAFKDQFIENEFEDTYAENFLFDFYTTSHPYTPFAIGNLAEKIGVSHTNPVLYYIPKHKALKDYNANFGDELYMVEERPTDSQIDVKSFGNPSAIISTEDLFKNLHKDEKYTIDENEYIKARLFDMLIGDWDRHQDQWRWGEYKVGKKIIYKPIPRDRDQAFTKYDGAFLSLLMNMPALRHMQTFKEKIKNVKWLNREPYPLDLAFLKTANEKDWLLQAKYIQENLSDSAIDSAFDNLPKEVQDETIEAIKRKLKARKMQLQRYASDYYNVLQKTVLIVGTDKKDKFIIHQTTKNKIGIEVYRSKNEGDELLYTKDFVAGKTKNIWIYGLDDDDIFEVKGKSKSDINIRLIGGQDEDSYTVENGKKVKIHDFKSKTNTYALDSKTRVLLSDDYETSYYDYEKPKYNAFTGIPNIGYNPDDGIKIGFMANYTINKFNQNPYTQKHILKANYFFATDGYELVYNAHFPKSIGKWDLDLESQFTSPNFTINYFGAGNETANNDETFGMDYNRVRIRMLKVLPSIKKVGKYGSTLHFQTSFEKISVEETNNRFINIPGIVNPGVFDSQQFAGATLKYSFENYDIPSFPSMGMGFSIAGTWKMNLNDTKINFPSVESKLNFNHKIDANGKVVLATILKAKVLLNNNFEFYQGATLGGDYDLRGFRNERFLGNQSFYQSSDIRWNLGKIRRSVLPMTYGILGGFDYGRVWQKGENSDKWHQSFGGGLWLNGLNVVTARITYFKTLNEEARIAFGLGFGF</sequence>
<organism evidence="6 7">
    <name type="scientific">Flavobacterium rhamnosiphilum</name>
    <dbReference type="NCBI Taxonomy" id="2541724"/>
    <lineage>
        <taxon>Bacteria</taxon>
        <taxon>Pseudomonadati</taxon>
        <taxon>Bacteroidota</taxon>
        <taxon>Flavobacteriia</taxon>
        <taxon>Flavobacteriales</taxon>
        <taxon>Flavobacteriaceae</taxon>
        <taxon>Flavobacterium</taxon>
    </lineage>
</organism>
<dbReference type="Pfam" id="PF03865">
    <property type="entry name" value="ShlB"/>
    <property type="match status" value="1"/>
</dbReference>
<evidence type="ECO:0000256" key="2">
    <source>
        <dbReference type="ARBA" id="ARBA00022801"/>
    </source>
</evidence>
<dbReference type="GO" id="GO:0016787">
    <property type="term" value="F:hydrolase activity"/>
    <property type="evidence" value="ECO:0007669"/>
    <property type="project" value="UniProtKB-KW"/>
</dbReference>
<name>A0A4R5F899_9FLAO</name>
<keyword evidence="2" id="KW-0378">Hydrolase</keyword>
<dbReference type="InterPro" id="IPR004843">
    <property type="entry name" value="Calcineurin-like_PHP"/>
</dbReference>
<evidence type="ECO:0000256" key="3">
    <source>
        <dbReference type="SAM" id="SignalP"/>
    </source>
</evidence>
<proteinExistence type="predicted"/>
<keyword evidence="1 3" id="KW-0732">Signal</keyword>
<dbReference type="Pfam" id="PF00149">
    <property type="entry name" value="Metallophos"/>
    <property type="match status" value="1"/>
</dbReference>
<evidence type="ECO:0000313" key="6">
    <source>
        <dbReference type="EMBL" id="TDE43906.1"/>
    </source>
</evidence>
<dbReference type="InterPro" id="IPR005565">
    <property type="entry name" value="Hemolysn_activator_HlyB_C"/>
</dbReference>
<evidence type="ECO:0000313" key="7">
    <source>
        <dbReference type="Proteomes" id="UP000294814"/>
    </source>
</evidence>
<accession>A0A4R5F899</accession>